<keyword evidence="1" id="KW-0732">Signal</keyword>
<evidence type="ECO:0000313" key="3">
    <source>
        <dbReference type="Proteomes" id="UP000481861"/>
    </source>
</evidence>
<gene>
    <name evidence="2" type="ORF">BDV95DRAFT_603475</name>
</gene>
<dbReference type="EMBL" id="JAADJZ010000005">
    <property type="protein sequence ID" value="KAF2874673.1"/>
    <property type="molecule type" value="Genomic_DNA"/>
</dbReference>
<accession>A0A7C8IF19</accession>
<keyword evidence="3" id="KW-1185">Reference proteome</keyword>
<evidence type="ECO:0000313" key="2">
    <source>
        <dbReference type="EMBL" id="KAF2874673.1"/>
    </source>
</evidence>
<feature type="chain" id="PRO_5028951245" evidence="1">
    <location>
        <begin position="18"/>
        <end position="473"/>
    </location>
</feature>
<reference evidence="2 3" key="1">
    <citation type="submission" date="2020-01" db="EMBL/GenBank/DDBJ databases">
        <authorList>
            <consortium name="DOE Joint Genome Institute"/>
            <person name="Haridas S."/>
            <person name="Albert R."/>
            <person name="Binder M."/>
            <person name="Bloem J."/>
            <person name="Labutti K."/>
            <person name="Salamov A."/>
            <person name="Andreopoulos B."/>
            <person name="Baker S.E."/>
            <person name="Barry K."/>
            <person name="Bills G."/>
            <person name="Bluhm B.H."/>
            <person name="Cannon C."/>
            <person name="Castanera R."/>
            <person name="Culley D.E."/>
            <person name="Daum C."/>
            <person name="Ezra D."/>
            <person name="Gonzalez J.B."/>
            <person name="Henrissat B."/>
            <person name="Kuo A."/>
            <person name="Liang C."/>
            <person name="Lipzen A."/>
            <person name="Lutzoni F."/>
            <person name="Magnuson J."/>
            <person name="Mondo S."/>
            <person name="Nolan M."/>
            <person name="Ohm R."/>
            <person name="Pangilinan J."/>
            <person name="Park H.-J.H."/>
            <person name="Ramirez L."/>
            <person name="Alfaro M."/>
            <person name="Sun H."/>
            <person name="Tritt A."/>
            <person name="Yoshinaga Y."/>
            <person name="Zwiers L.-H.L."/>
            <person name="Turgeon B.G."/>
            <person name="Goodwin S.B."/>
            <person name="Spatafora J.W."/>
            <person name="Crous P.W."/>
            <person name="Grigoriev I.V."/>
        </authorList>
    </citation>
    <scope>NUCLEOTIDE SEQUENCE [LARGE SCALE GENOMIC DNA]</scope>
    <source>
        <strain evidence="2 3">CBS 611.86</strain>
    </source>
</reference>
<feature type="signal peptide" evidence="1">
    <location>
        <begin position="1"/>
        <end position="17"/>
    </location>
</feature>
<name>A0A7C8IF19_9PLEO</name>
<dbReference type="AlphaFoldDB" id="A0A7C8IF19"/>
<dbReference type="OrthoDB" id="3688572at2759"/>
<protein>
    <submittedName>
        <fullName evidence="2">Uncharacterized protein</fullName>
    </submittedName>
</protein>
<comment type="caution">
    <text evidence="2">The sequence shown here is derived from an EMBL/GenBank/DDBJ whole genome shotgun (WGS) entry which is preliminary data.</text>
</comment>
<organism evidence="2 3">
    <name type="scientific">Massariosphaeria phaeospora</name>
    <dbReference type="NCBI Taxonomy" id="100035"/>
    <lineage>
        <taxon>Eukaryota</taxon>
        <taxon>Fungi</taxon>
        <taxon>Dikarya</taxon>
        <taxon>Ascomycota</taxon>
        <taxon>Pezizomycotina</taxon>
        <taxon>Dothideomycetes</taxon>
        <taxon>Pleosporomycetidae</taxon>
        <taxon>Pleosporales</taxon>
        <taxon>Pleosporales incertae sedis</taxon>
        <taxon>Massariosphaeria</taxon>
    </lineage>
</organism>
<proteinExistence type="predicted"/>
<sequence length="473" mass="51637">MRLSVCVAVAFAAFAVGAPVVDVSEDHGLTAGEDTARQSPAAPAAETPTVDVVTTTSDETTAGALPSNGDQLVIRLGTKKQNVGIVDGSLYDAIYQALDYLCPYGTTQCRTDVYSLNVLHFDGSDVTKENLDVKVEHSYYGGANDAERLRRTIIKTVAAALEQSSINRKNCYTFKYGWEKQLLGEHCNVGDFVDLKIGKNTFFLRLSTRPALGVFDCPAILHAVSSYVDRRLLSQYGMSMEPVAGKVTQETMCSTNVNERDLEANGGGNIILALGNEKQNVGVLIGSALYGSIYKALEYLCPAGAEECRYHHDRRPEVYTLTVVYFDDFTLTQEKLELKVEYSYLGSNEPLRRLMIGTIAGALERASTEAKNCCDFIYGTIWKHKGRHCNVNDFVGLTIGEYRILLKVSTRTSDGVLDCPAALGAVTAYVDSLVPEYEQALGGTVTREPYCQTPYVVGDTQMGRNMTTRTGGE</sequence>
<evidence type="ECO:0000256" key="1">
    <source>
        <dbReference type="SAM" id="SignalP"/>
    </source>
</evidence>
<dbReference type="Proteomes" id="UP000481861">
    <property type="component" value="Unassembled WGS sequence"/>
</dbReference>